<keyword evidence="6" id="KW-1185">Reference proteome</keyword>
<dbReference type="Pfam" id="PF00535">
    <property type="entry name" value="Glycos_transf_2"/>
    <property type="match status" value="1"/>
</dbReference>
<dbReference type="InterPro" id="IPR001173">
    <property type="entry name" value="Glyco_trans_2-like"/>
</dbReference>
<evidence type="ECO:0000256" key="3">
    <source>
        <dbReference type="ARBA" id="ARBA00022679"/>
    </source>
</evidence>
<evidence type="ECO:0000313" key="6">
    <source>
        <dbReference type="Proteomes" id="UP001057498"/>
    </source>
</evidence>
<accession>A0ABM7YKJ9</accession>
<dbReference type="EMBL" id="AP025730">
    <property type="protein sequence ID" value="BDI04940.1"/>
    <property type="molecule type" value="Genomic_DNA"/>
</dbReference>
<dbReference type="PANTHER" id="PTHR43685:SF5">
    <property type="entry name" value="GLYCOSYLTRANSFERASE EPSE-RELATED"/>
    <property type="match status" value="1"/>
</dbReference>
<comment type="similarity">
    <text evidence="1">Belongs to the glycosyltransferase 2 family.</text>
</comment>
<dbReference type="InterPro" id="IPR029044">
    <property type="entry name" value="Nucleotide-diphossugar_trans"/>
</dbReference>
<reference evidence="5" key="1">
    <citation type="submission" date="2022-04" db="EMBL/GenBank/DDBJ databases">
        <title>Whole genome sequence of Sphaerotilus sp. FB-5.</title>
        <authorList>
            <person name="Takeda M."/>
            <person name="Narihara S."/>
            <person name="Akimoto M."/>
            <person name="Akimoto R."/>
            <person name="Nishiyashiki S."/>
            <person name="Murakami T."/>
        </authorList>
    </citation>
    <scope>NUCLEOTIDE SEQUENCE</scope>
    <source>
        <strain evidence="5">FB-5</strain>
    </source>
</reference>
<dbReference type="GO" id="GO:0016740">
    <property type="term" value="F:transferase activity"/>
    <property type="evidence" value="ECO:0007669"/>
    <property type="project" value="UniProtKB-KW"/>
</dbReference>
<evidence type="ECO:0000256" key="2">
    <source>
        <dbReference type="ARBA" id="ARBA00022676"/>
    </source>
</evidence>
<dbReference type="InterPro" id="IPR050834">
    <property type="entry name" value="Glycosyltransf_2"/>
</dbReference>
<keyword evidence="3 5" id="KW-0808">Transferase</keyword>
<proteinExistence type="inferred from homology"/>
<evidence type="ECO:0000313" key="5">
    <source>
        <dbReference type="EMBL" id="BDI04940.1"/>
    </source>
</evidence>
<dbReference type="CDD" id="cd00761">
    <property type="entry name" value="Glyco_tranf_GTA_type"/>
    <property type="match status" value="1"/>
</dbReference>
<name>A0ABM7YKJ9_9BURK</name>
<dbReference type="RefSeq" id="WP_251973022.1">
    <property type="nucleotide sequence ID" value="NZ_AP025730.1"/>
</dbReference>
<protein>
    <submittedName>
        <fullName evidence="5">Glycosyl transferase family A</fullName>
    </submittedName>
</protein>
<feature type="domain" description="Glycosyltransferase 2-like" evidence="4">
    <location>
        <begin position="9"/>
        <end position="141"/>
    </location>
</feature>
<keyword evidence="2" id="KW-0328">Glycosyltransferase</keyword>
<evidence type="ECO:0000256" key="1">
    <source>
        <dbReference type="ARBA" id="ARBA00006739"/>
    </source>
</evidence>
<evidence type="ECO:0000259" key="4">
    <source>
        <dbReference type="Pfam" id="PF00535"/>
    </source>
</evidence>
<dbReference type="SUPFAM" id="SSF53448">
    <property type="entry name" value="Nucleotide-diphospho-sugar transferases"/>
    <property type="match status" value="1"/>
</dbReference>
<organism evidence="5 6">
    <name type="scientific">Sphaerotilus microaerophilus</name>
    <dbReference type="NCBI Taxonomy" id="2914710"/>
    <lineage>
        <taxon>Bacteria</taxon>
        <taxon>Pseudomonadati</taxon>
        <taxon>Pseudomonadota</taxon>
        <taxon>Betaproteobacteria</taxon>
        <taxon>Burkholderiales</taxon>
        <taxon>Sphaerotilaceae</taxon>
        <taxon>Sphaerotilus</taxon>
    </lineage>
</organism>
<dbReference type="PANTHER" id="PTHR43685">
    <property type="entry name" value="GLYCOSYLTRANSFERASE"/>
    <property type="match status" value="1"/>
</dbReference>
<dbReference type="Proteomes" id="UP001057498">
    <property type="component" value="Chromosome"/>
</dbReference>
<sequence length="294" mass="33776">MTGNRYILISPVRNEQDYIVRTVESVVSQTRLPHKWVIVDDGSTDQTAEIVRNFQATYPWIHLVSLTDRGYYFPGTGVVTVFNAGLETIRNEEWDYVVKLDVDLSFEPDYFEELLKRFEADPKLGIASGITYLPAEGASWKMEAVLDDHPVGPSKMYRRTCFEAIGGLLPVPGWDLADLLAAQMKGWQTRCWKDLMIKHYRPTGTRRQGRWARGVLQGRFEYRHGYAPLYTLVKAVYNLIGGANPVWTAGKIAGYTLAVFKQDPFIFDAPMRSFLRQKQHEHLKQQLFRNTHPT</sequence>
<gene>
    <name evidence="5" type="ORF">CATMQ487_19100</name>
</gene>
<dbReference type="Gene3D" id="3.90.550.10">
    <property type="entry name" value="Spore Coat Polysaccharide Biosynthesis Protein SpsA, Chain A"/>
    <property type="match status" value="1"/>
</dbReference>